<name>A0A420IBT3_9PEZI</name>
<keyword evidence="3" id="KW-0732">Signal</keyword>
<evidence type="ECO:0000313" key="5">
    <source>
        <dbReference type="Proteomes" id="UP000283383"/>
    </source>
</evidence>
<dbReference type="EMBL" id="MCBQ01009952">
    <property type="protein sequence ID" value="RKF72009.1"/>
    <property type="molecule type" value="Genomic_DNA"/>
</dbReference>
<organism evidence="4 5">
    <name type="scientific">Golovinomyces cichoracearum</name>
    <dbReference type="NCBI Taxonomy" id="62708"/>
    <lineage>
        <taxon>Eukaryota</taxon>
        <taxon>Fungi</taxon>
        <taxon>Dikarya</taxon>
        <taxon>Ascomycota</taxon>
        <taxon>Pezizomycotina</taxon>
        <taxon>Leotiomycetes</taxon>
        <taxon>Erysiphales</taxon>
        <taxon>Erysiphaceae</taxon>
        <taxon>Golovinomyces</taxon>
    </lineage>
</organism>
<protein>
    <recommendedName>
        <fullName evidence="6">Secreted effector protein</fullName>
    </recommendedName>
</protein>
<keyword evidence="5" id="KW-1185">Reference proteome</keyword>
<dbReference type="GO" id="GO:0004540">
    <property type="term" value="F:RNA nuclease activity"/>
    <property type="evidence" value="ECO:0007669"/>
    <property type="project" value="InterPro"/>
</dbReference>
<evidence type="ECO:0000256" key="1">
    <source>
        <dbReference type="ARBA" id="ARBA00022722"/>
    </source>
</evidence>
<reference evidence="4 5" key="1">
    <citation type="journal article" date="2018" name="BMC Genomics">
        <title>Comparative genome analyses reveal sequence features reflecting distinct modes of host-adaptation between dicot and monocot powdery mildew.</title>
        <authorList>
            <person name="Wu Y."/>
            <person name="Ma X."/>
            <person name="Pan Z."/>
            <person name="Kale S.D."/>
            <person name="Song Y."/>
            <person name="King H."/>
            <person name="Zhang Q."/>
            <person name="Presley C."/>
            <person name="Deng X."/>
            <person name="Wei C.I."/>
            <person name="Xiao S."/>
        </authorList>
    </citation>
    <scope>NUCLEOTIDE SEQUENCE [LARGE SCALE GENOMIC DNA]</scope>
    <source>
        <strain evidence="4">UMSG3</strain>
    </source>
</reference>
<gene>
    <name evidence="4" type="ORF">GcM3_099011</name>
</gene>
<dbReference type="Gene3D" id="3.10.450.30">
    <property type="entry name" value="Microbial ribonucleases"/>
    <property type="match status" value="1"/>
</dbReference>
<dbReference type="AlphaFoldDB" id="A0A420IBT3"/>
<feature type="signal peptide" evidence="3">
    <location>
        <begin position="1"/>
        <end position="20"/>
    </location>
</feature>
<keyword evidence="2" id="KW-0378">Hydrolase</keyword>
<dbReference type="Proteomes" id="UP000283383">
    <property type="component" value="Unassembled WGS sequence"/>
</dbReference>
<keyword evidence="1" id="KW-0540">Nuclease</keyword>
<feature type="chain" id="PRO_5019464601" description="Secreted effector protein" evidence="3">
    <location>
        <begin position="21"/>
        <end position="301"/>
    </location>
</feature>
<evidence type="ECO:0000313" key="4">
    <source>
        <dbReference type="EMBL" id="RKF72009.1"/>
    </source>
</evidence>
<proteinExistence type="predicted"/>
<dbReference type="InterPro" id="IPR016191">
    <property type="entry name" value="Ribonuclease/ribotoxin"/>
</dbReference>
<sequence length="301" mass="35744">MSSLVWVIILLSFLLDKSSSQMLQGERVGIKRPAADMEDPTDALPRRRKKFIKPPGSVYCEAKQFCDRKYISLKLEPACHEARARLSQDLIKSSKKPQIISMNFLQYLDFEDGYHVWETVLETNLREYKYEKLLTIYNLRFYQEKLNPSRCFPKLVYGINHKSRFECQMTSLRKLQVYNPYFSLARWNCKNRIFTAGHIRNALEDAYQKLRVKQLSTEKNSQQYPHPFKDRLFIAEKDLWVYPLMPDHLIYNNDMEKGDYRIVFTGFKSLAGVVYERTMEDRNNDKDLDSAIQFIPCERNR</sequence>
<dbReference type="GO" id="GO:0003723">
    <property type="term" value="F:RNA binding"/>
    <property type="evidence" value="ECO:0007669"/>
    <property type="project" value="InterPro"/>
</dbReference>
<comment type="caution">
    <text evidence="4">The sequence shown here is derived from an EMBL/GenBank/DDBJ whole genome shotgun (WGS) entry which is preliminary data.</text>
</comment>
<evidence type="ECO:0008006" key="6">
    <source>
        <dbReference type="Google" id="ProtNLM"/>
    </source>
</evidence>
<dbReference type="SUPFAM" id="SSF53933">
    <property type="entry name" value="Microbial ribonucleases"/>
    <property type="match status" value="1"/>
</dbReference>
<evidence type="ECO:0000256" key="2">
    <source>
        <dbReference type="ARBA" id="ARBA00022801"/>
    </source>
</evidence>
<dbReference type="GO" id="GO:0016787">
    <property type="term" value="F:hydrolase activity"/>
    <property type="evidence" value="ECO:0007669"/>
    <property type="project" value="UniProtKB-KW"/>
</dbReference>
<accession>A0A420IBT3</accession>
<evidence type="ECO:0000256" key="3">
    <source>
        <dbReference type="SAM" id="SignalP"/>
    </source>
</evidence>